<dbReference type="SUPFAM" id="SSF46934">
    <property type="entry name" value="UBA-like"/>
    <property type="match status" value="1"/>
</dbReference>
<dbReference type="PANTHER" id="PTHR46340">
    <property type="entry name" value="UBX DOMAIN-CONTAINING PROTEIN 1"/>
    <property type="match status" value="1"/>
</dbReference>
<dbReference type="KEGG" id="yli:2910981"/>
<dbReference type="VEuPathDB" id="FungiDB:YALI1_D06859g"/>
<dbReference type="GO" id="GO:0036435">
    <property type="term" value="F:K48-linked polyubiquitin modification-dependent protein binding"/>
    <property type="evidence" value="ECO:0007669"/>
    <property type="project" value="TreeGrafter"/>
</dbReference>
<dbReference type="InterPro" id="IPR015940">
    <property type="entry name" value="UBA"/>
</dbReference>
<dbReference type="Gene3D" id="1.10.8.10">
    <property type="entry name" value="DNA helicase RuvA subunit, C-terminal domain"/>
    <property type="match status" value="1"/>
</dbReference>
<dbReference type="eggNOG" id="KOG2689">
    <property type="taxonomic scope" value="Eukaryota"/>
</dbReference>
<dbReference type="AlphaFoldDB" id="A0A1D8NDA8"/>
<dbReference type="OrthoDB" id="10254930at2759"/>
<dbReference type="InterPro" id="IPR001012">
    <property type="entry name" value="UBX_dom"/>
</dbReference>
<dbReference type="InterPro" id="IPR009060">
    <property type="entry name" value="UBA-like_sf"/>
</dbReference>
<keyword evidence="3" id="KW-0175">Coiled coil</keyword>
<feature type="region of interest" description="Disordered" evidence="4">
    <location>
        <begin position="180"/>
        <end position="219"/>
    </location>
</feature>
<dbReference type="GeneID" id="2910981"/>
<dbReference type="PANTHER" id="PTHR46340:SF1">
    <property type="entry name" value="UBX DOMAIN-CONTAINING PROTEIN 1"/>
    <property type="match status" value="1"/>
</dbReference>
<dbReference type="Proteomes" id="UP000182444">
    <property type="component" value="Chromosome 1D"/>
</dbReference>
<dbReference type="GO" id="GO:0005634">
    <property type="term" value="C:nucleus"/>
    <property type="evidence" value="ECO:0007669"/>
    <property type="project" value="TreeGrafter"/>
</dbReference>
<feature type="domain" description="UBA" evidence="5">
    <location>
        <begin position="1"/>
        <end position="38"/>
    </location>
</feature>
<gene>
    <name evidence="8" type="ORF">B0I71DRAFT_127971</name>
    <name evidence="7" type="ORF">YALI1_D06859g</name>
</gene>
<proteinExistence type="predicted"/>
<dbReference type="GO" id="GO:0031397">
    <property type="term" value="P:negative regulation of protein ubiquitination"/>
    <property type="evidence" value="ECO:0007669"/>
    <property type="project" value="TreeGrafter"/>
</dbReference>
<protein>
    <submittedName>
        <fullName evidence="8">Ubiquitin-related domain-containing protein</fullName>
    </submittedName>
</protein>
<sequence>MSVREQLQEMGFPPARIEASIKNTSGSLEDAIGWLESNQIDYDKGVYAADAEEQTVTGGVSVVGDTKAPDASAAPIDVDAQEAAAEAEVEKKPLSKEEKEAKLDELRAKAAIRKAENEKKDAAERKRNDEISKKSQKDNQAIKDEMERKTAIREAQKKRKEAADDIAAKKRIKDLIEADKRARAAEKTGTKPAPAPAPVPASKPAAPRAAPTDSRMQFRVPGQPPIVKTFPVETKLQAVAEALSQDIGVQAGSLVFTTTFPTRKLTNADFGKTLKEADLINAAVIVSF</sequence>
<feature type="compositionally biased region" description="Low complexity" evidence="4">
    <location>
        <begin position="202"/>
        <end position="212"/>
    </location>
</feature>
<comment type="subcellular location">
    <subcellularLocation>
        <location evidence="1">Cytoplasm</location>
    </subcellularLocation>
</comment>
<feature type="compositionally biased region" description="Basic and acidic residues" evidence="4">
    <location>
        <begin position="180"/>
        <end position="189"/>
    </location>
</feature>
<dbReference type="EMBL" id="CP017556">
    <property type="protein sequence ID" value="AOW03616.1"/>
    <property type="molecule type" value="Genomic_DNA"/>
</dbReference>
<evidence type="ECO:0000313" key="9">
    <source>
        <dbReference type="Proteomes" id="UP000182444"/>
    </source>
</evidence>
<dbReference type="Pfam" id="PF00789">
    <property type="entry name" value="UBX"/>
    <property type="match status" value="1"/>
</dbReference>
<evidence type="ECO:0000313" key="8">
    <source>
        <dbReference type="EMBL" id="RDW28180.1"/>
    </source>
</evidence>
<organism evidence="7 9">
    <name type="scientific">Yarrowia lipolytica</name>
    <name type="common">Candida lipolytica</name>
    <dbReference type="NCBI Taxonomy" id="4952"/>
    <lineage>
        <taxon>Eukaryota</taxon>
        <taxon>Fungi</taxon>
        <taxon>Dikarya</taxon>
        <taxon>Ascomycota</taxon>
        <taxon>Saccharomycotina</taxon>
        <taxon>Dipodascomycetes</taxon>
        <taxon>Dipodascales</taxon>
        <taxon>Dipodascales incertae sedis</taxon>
        <taxon>Yarrowia</taxon>
    </lineage>
</organism>
<dbReference type="Gene3D" id="3.10.20.90">
    <property type="entry name" value="Phosphatidylinositol 3-kinase Catalytic Subunit, Chain A, domain 1"/>
    <property type="match status" value="1"/>
</dbReference>
<dbReference type="Proteomes" id="UP000256601">
    <property type="component" value="Unassembled WGS sequence"/>
</dbReference>
<feature type="compositionally biased region" description="Basic and acidic residues" evidence="4">
    <location>
        <begin position="88"/>
        <end position="165"/>
    </location>
</feature>
<accession>A0A1D8NDA8</accession>
<evidence type="ECO:0000256" key="1">
    <source>
        <dbReference type="ARBA" id="ARBA00004496"/>
    </source>
</evidence>
<evidence type="ECO:0000259" key="5">
    <source>
        <dbReference type="PROSITE" id="PS50030"/>
    </source>
</evidence>
<feature type="region of interest" description="Disordered" evidence="4">
    <location>
        <begin position="61"/>
        <end position="165"/>
    </location>
</feature>
<dbReference type="RefSeq" id="XP_502439.1">
    <property type="nucleotide sequence ID" value="XM_502439.1"/>
</dbReference>
<dbReference type="GO" id="GO:0032435">
    <property type="term" value="P:negative regulation of proteasomal ubiquitin-dependent protein catabolic process"/>
    <property type="evidence" value="ECO:0007669"/>
    <property type="project" value="TreeGrafter"/>
</dbReference>
<dbReference type="GO" id="GO:1903094">
    <property type="term" value="P:negative regulation of protein K48-linked deubiquitination"/>
    <property type="evidence" value="ECO:0007669"/>
    <property type="project" value="TreeGrafter"/>
</dbReference>
<dbReference type="GO" id="GO:0005737">
    <property type="term" value="C:cytoplasm"/>
    <property type="evidence" value="ECO:0007669"/>
    <property type="project" value="UniProtKB-SubCell"/>
</dbReference>
<keyword evidence="2" id="KW-0963">Cytoplasm</keyword>
<evidence type="ECO:0000259" key="6">
    <source>
        <dbReference type="PROSITE" id="PS50033"/>
    </source>
</evidence>
<name>A0A1D8NDA8_YARLL</name>
<dbReference type="PROSITE" id="PS50033">
    <property type="entry name" value="UBX"/>
    <property type="match status" value="1"/>
</dbReference>
<dbReference type="InterPro" id="IPR029071">
    <property type="entry name" value="Ubiquitin-like_domsf"/>
</dbReference>
<feature type="domain" description="UBX" evidence="6">
    <location>
        <begin position="209"/>
        <end position="287"/>
    </location>
</feature>
<dbReference type="EMBL" id="KZ858955">
    <property type="protein sequence ID" value="RDW28180.1"/>
    <property type="molecule type" value="Genomic_DNA"/>
</dbReference>
<evidence type="ECO:0000256" key="2">
    <source>
        <dbReference type="ARBA" id="ARBA00022490"/>
    </source>
</evidence>
<evidence type="ECO:0000313" key="7">
    <source>
        <dbReference type="EMBL" id="AOW03616.1"/>
    </source>
</evidence>
<dbReference type="PROSITE" id="PS50030">
    <property type="entry name" value="UBA"/>
    <property type="match status" value="1"/>
</dbReference>
<reference evidence="8 10" key="2">
    <citation type="submission" date="2018-07" db="EMBL/GenBank/DDBJ databases">
        <title>Draft Genome Assemblies for Five Robust Yarrowia lipolytica Strains Exhibiting High Lipid Production and Pentose Sugar Utilization and Sugar Alcohol Secretion from Undetoxified Lignocellulosic Biomass Hydrolysates.</title>
        <authorList>
            <consortium name="DOE Joint Genome Institute"/>
            <person name="Walker C."/>
            <person name="Ryu S."/>
            <person name="Na H."/>
            <person name="Zane M."/>
            <person name="LaButti K."/>
            <person name="Lipzen A."/>
            <person name="Haridas S."/>
            <person name="Barry K."/>
            <person name="Grigoriev I.V."/>
            <person name="Quarterman J."/>
            <person name="Slininger P."/>
            <person name="Dien B."/>
            <person name="Trinh C.T."/>
        </authorList>
    </citation>
    <scope>NUCLEOTIDE SEQUENCE [LARGE SCALE GENOMIC DNA]</scope>
    <source>
        <strain evidence="8 10">YB392</strain>
    </source>
</reference>
<evidence type="ECO:0000256" key="4">
    <source>
        <dbReference type="SAM" id="MobiDB-lite"/>
    </source>
</evidence>
<reference evidence="7 9" key="1">
    <citation type="journal article" date="2016" name="PLoS ONE">
        <title>Sequence Assembly of Yarrowia lipolytica Strain W29/CLIB89 Shows Transposable Element Diversity.</title>
        <authorList>
            <person name="Magnan C."/>
            <person name="Yu J."/>
            <person name="Chang I."/>
            <person name="Jahn E."/>
            <person name="Kanomata Y."/>
            <person name="Wu J."/>
            <person name="Zeller M."/>
            <person name="Oakes M."/>
            <person name="Baldi P."/>
            <person name="Sandmeyer S."/>
        </authorList>
    </citation>
    <scope>NUCLEOTIDE SEQUENCE [LARGE SCALE GENOMIC DNA]</scope>
    <source>
        <strain evidence="7">CLIB89</strain>
        <strain evidence="9">CLIB89(W29)</strain>
    </source>
</reference>
<dbReference type="SUPFAM" id="SSF54236">
    <property type="entry name" value="Ubiquitin-like"/>
    <property type="match status" value="1"/>
</dbReference>
<evidence type="ECO:0000313" key="10">
    <source>
        <dbReference type="Proteomes" id="UP000256601"/>
    </source>
</evidence>
<dbReference type="VEuPathDB" id="FungiDB:YALI0_D05313g"/>
<evidence type="ECO:0000256" key="3">
    <source>
        <dbReference type="ARBA" id="ARBA00023054"/>
    </source>
</evidence>